<gene>
    <name evidence="1" type="ORF">CEXT_632711</name>
</gene>
<organism evidence="1 2">
    <name type="scientific">Caerostris extrusa</name>
    <name type="common">Bark spider</name>
    <name type="synonym">Caerostris bankana</name>
    <dbReference type="NCBI Taxonomy" id="172846"/>
    <lineage>
        <taxon>Eukaryota</taxon>
        <taxon>Metazoa</taxon>
        <taxon>Ecdysozoa</taxon>
        <taxon>Arthropoda</taxon>
        <taxon>Chelicerata</taxon>
        <taxon>Arachnida</taxon>
        <taxon>Araneae</taxon>
        <taxon>Araneomorphae</taxon>
        <taxon>Entelegynae</taxon>
        <taxon>Araneoidea</taxon>
        <taxon>Araneidae</taxon>
        <taxon>Caerostris</taxon>
    </lineage>
</organism>
<name>A0AAV4MGF1_CAEEX</name>
<proteinExistence type="predicted"/>
<dbReference type="Proteomes" id="UP001054945">
    <property type="component" value="Unassembled WGS sequence"/>
</dbReference>
<keyword evidence="2" id="KW-1185">Reference proteome</keyword>
<comment type="caution">
    <text evidence="1">The sequence shown here is derived from an EMBL/GenBank/DDBJ whole genome shotgun (WGS) entry which is preliminary data.</text>
</comment>
<dbReference type="AlphaFoldDB" id="A0AAV4MGF1"/>
<protein>
    <submittedName>
        <fullName evidence="1">Uncharacterized protein</fullName>
    </submittedName>
</protein>
<evidence type="ECO:0000313" key="2">
    <source>
        <dbReference type="Proteomes" id="UP001054945"/>
    </source>
</evidence>
<reference evidence="1 2" key="1">
    <citation type="submission" date="2021-06" db="EMBL/GenBank/DDBJ databases">
        <title>Caerostris extrusa draft genome.</title>
        <authorList>
            <person name="Kono N."/>
            <person name="Arakawa K."/>
        </authorList>
    </citation>
    <scope>NUCLEOTIDE SEQUENCE [LARGE SCALE GENOMIC DNA]</scope>
</reference>
<evidence type="ECO:0000313" key="1">
    <source>
        <dbReference type="EMBL" id="GIX70968.1"/>
    </source>
</evidence>
<sequence>MRTGGTTAKPYDGKFPRNYLSGPGGLLLCQNGRWKMLQQRNPFRLQLQSRSALLAKPSLEYRFYAERVTSFGSS</sequence>
<accession>A0AAV4MGF1</accession>
<dbReference type="EMBL" id="BPLR01002177">
    <property type="protein sequence ID" value="GIX70968.1"/>
    <property type="molecule type" value="Genomic_DNA"/>
</dbReference>